<reference evidence="2 3" key="1">
    <citation type="submission" date="2019-06" db="EMBL/GenBank/DDBJ databases">
        <title>A novel species of marine bacteria.</title>
        <authorList>
            <person name="Wang Y."/>
        </authorList>
    </citation>
    <scope>NUCLEOTIDE SEQUENCE [LARGE SCALE GENOMIC DNA]</scope>
    <source>
        <strain evidence="2 3">MA1-10</strain>
    </source>
</reference>
<comment type="caution">
    <text evidence="2">The sequence shown here is derived from an EMBL/GenBank/DDBJ whole genome shotgun (WGS) entry which is preliminary data.</text>
</comment>
<dbReference type="RefSeq" id="WP_142852294.1">
    <property type="nucleotide sequence ID" value="NZ_FXWW01000001.1"/>
</dbReference>
<dbReference type="OrthoDB" id="9810174at2"/>
<dbReference type="AlphaFoldDB" id="A0A545SUA7"/>
<evidence type="ECO:0008006" key="4">
    <source>
        <dbReference type="Google" id="ProtNLM"/>
    </source>
</evidence>
<dbReference type="InterPro" id="IPR011049">
    <property type="entry name" value="Serralysin-like_metalloprot_C"/>
</dbReference>
<evidence type="ECO:0000313" key="2">
    <source>
        <dbReference type="EMBL" id="TQV68542.1"/>
    </source>
</evidence>
<protein>
    <recommendedName>
        <fullName evidence="4">Calcium-binding protein</fullName>
    </recommendedName>
</protein>
<feature type="signal peptide" evidence="1">
    <location>
        <begin position="1"/>
        <end position="20"/>
    </location>
</feature>
<evidence type="ECO:0000313" key="3">
    <source>
        <dbReference type="Proteomes" id="UP000315816"/>
    </source>
</evidence>
<dbReference type="EMBL" id="VICH01000004">
    <property type="protein sequence ID" value="TQV68542.1"/>
    <property type="molecule type" value="Genomic_DNA"/>
</dbReference>
<keyword evidence="1" id="KW-0732">Signal</keyword>
<organism evidence="2 3">
    <name type="scientific">Aliiroseovarius halocynthiae</name>
    <dbReference type="NCBI Taxonomy" id="985055"/>
    <lineage>
        <taxon>Bacteria</taxon>
        <taxon>Pseudomonadati</taxon>
        <taxon>Pseudomonadota</taxon>
        <taxon>Alphaproteobacteria</taxon>
        <taxon>Rhodobacterales</taxon>
        <taxon>Paracoccaceae</taxon>
        <taxon>Aliiroseovarius</taxon>
    </lineage>
</organism>
<dbReference type="SUPFAM" id="SSF51120">
    <property type="entry name" value="beta-Roll"/>
    <property type="match status" value="1"/>
</dbReference>
<keyword evidence="3" id="KW-1185">Reference proteome</keyword>
<proteinExistence type="predicted"/>
<sequence>MKRVYAATAIAICAASGALAQTYENPNYTSYPEPSLIQRDLGEFGLIVRRNYDKFIAYKTPNGGTVPLLATDDVSDEQLLRAYNILDFYLTDVPGSRYGADKTAVANTMAENGAQMVLPGGADGSSPIWGWALVGQPLYELEFPVEGSLPYLTNDYEQRDAGFEEIFHMVHDYGIGTRNTDGALKDTFQVEAAKATADAMESGVWGSTERMPDIAGWIKELGAEGSLQQEYLAAILDSYYGYWAGWTDGQYGMWGIYEPKTRADVRKLDPQGTALVESFLPDMITYMARIDPSFSGTFDMSLNSDQPYTHKSQYLLNARLLGDLPSGLSGNDHDNILIGNAGDNMIDGQAGQDVVQFDMASSQVTVSKNAAGVQVSGDGIGTDTLRNIEILRFHDRDIAVDQL</sequence>
<feature type="chain" id="PRO_5022246744" description="Calcium-binding protein" evidence="1">
    <location>
        <begin position="21"/>
        <end position="403"/>
    </location>
</feature>
<gene>
    <name evidence="2" type="ORF">FIL88_02860</name>
</gene>
<name>A0A545SUA7_9RHOB</name>
<dbReference type="Proteomes" id="UP000315816">
    <property type="component" value="Unassembled WGS sequence"/>
</dbReference>
<evidence type="ECO:0000256" key="1">
    <source>
        <dbReference type="SAM" id="SignalP"/>
    </source>
</evidence>
<accession>A0A545SUA7</accession>